<gene>
    <name evidence="10" type="ORF">RFI_15933</name>
</gene>
<comment type="catalytic activity">
    <reaction evidence="8">
        <text>L-seryl-[protein] + ATP = O-phospho-L-seryl-[protein] + ADP + H(+)</text>
        <dbReference type="Rhea" id="RHEA:17989"/>
        <dbReference type="Rhea" id="RHEA-COMP:9863"/>
        <dbReference type="Rhea" id="RHEA-COMP:11604"/>
        <dbReference type="ChEBI" id="CHEBI:15378"/>
        <dbReference type="ChEBI" id="CHEBI:29999"/>
        <dbReference type="ChEBI" id="CHEBI:30616"/>
        <dbReference type="ChEBI" id="CHEBI:83421"/>
        <dbReference type="ChEBI" id="CHEBI:456216"/>
        <dbReference type="EC" id="2.7.11.1"/>
    </reaction>
</comment>
<feature type="region of interest" description="Disordered" evidence="9">
    <location>
        <begin position="55"/>
        <end position="116"/>
    </location>
</feature>
<keyword evidence="11" id="KW-1185">Reference proteome</keyword>
<evidence type="ECO:0000256" key="9">
    <source>
        <dbReference type="SAM" id="MobiDB-lite"/>
    </source>
</evidence>
<evidence type="ECO:0000313" key="11">
    <source>
        <dbReference type="Proteomes" id="UP000023152"/>
    </source>
</evidence>
<comment type="caution">
    <text evidence="10">The sequence shown here is derived from an EMBL/GenBank/DDBJ whole genome shotgun (WGS) entry which is preliminary data.</text>
</comment>
<evidence type="ECO:0000256" key="6">
    <source>
        <dbReference type="ARBA" id="ARBA00022840"/>
    </source>
</evidence>
<keyword evidence="6" id="KW-0067">ATP-binding</keyword>
<dbReference type="Proteomes" id="UP000023152">
    <property type="component" value="Unassembled WGS sequence"/>
</dbReference>
<dbReference type="GO" id="GO:0005956">
    <property type="term" value="C:protein kinase CK2 complex"/>
    <property type="evidence" value="ECO:0007669"/>
    <property type="project" value="TreeGrafter"/>
</dbReference>
<accession>X6N5H8</accession>
<keyword evidence="3" id="KW-0808">Transferase</keyword>
<dbReference type="GO" id="GO:0004674">
    <property type="term" value="F:protein serine/threonine kinase activity"/>
    <property type="evidence" value="ECO:0007669"/>
    <property type="project" value="UniProtKB-KW"/>
</dbReference>
<dbReference type="GO" id="GO:0051726">
    <property type="term" value="P:regulation of cell cycle"/>
    <property type="evidence" value="ECO:0007669"/>
    <property type="project" value="TreeGrafter"/>
</dbReference>
<keyword evidence="2" id="KW-0723">Serine/threonine-protein kinase</keyword>
<dbReference type="EMBL" id="ASPP01011793">
    <property type="protein sequence ID" value="ETO21271.1"/>
    <property type="molecule type" value="Genomic_DNA"/>
</dbReference>
<keyword evidence="4" id="KW-0547">Nucleotide-binding</keyword>
<dbReference type="Gene3D" id="1.10.510.10">
    <property type="entry name" value="Transferase(Phosphotransferase) domain 1"/>
    <property type="match status" value="1"/>
</dbReference>
<dbReference type="OrthoDB" id="10254671at2759"/>
<dbReference type="InterPro" id="IPR011009">
    <property type="entry name" value="Kinase-like_dom_sf"/>
</dbReference>
<dbReference type="GO" id="GO:0005829">
    <property type="term" value="C:cytosol"/>
    <property type="evidence" value="ECO:0007669"/>
    <property type="project" value="TreeGrafter"/>
</dbReference>
<dbReference type="InterPro" id="IPR045216">
    <property type="entry name" value="CK2_alpha"/>
</dbReference>
<feature type="compositionally biased region" description="Basic and acidic residues" evidence="9">
    <location>
        <begin position="55"/>
        <end position="73"/>
    </location>
</feature>
<organism evidence="10 11">
    <name type="scientific">Reticulomyxa filosa</name>
    <dbReference type="NCBI Taxonomy" id="46433"/>
    <lineage>
        <taxon>Eukaryota</taxon>
        <taxon>Sar</taxon>
        <taxon>Rhizaria</taxon>
        <taxon>Retaria</taxon>
        <taxon>Foraminifera</taxon>
        <taxon>Monothalamids</taxon>
        <taxon>Reticulomyxidae</taxon>
        <taxon>Reticulomyxa</taxon>
    </lineage>
</organism>
<dbReference type="GO" id="GO:0005634">
    <property type="term" value="C:nucleus"/>
    <property type="evidence" value="ECO:0007669"/>
    <property type="project" value="TreeGrafter"/>
</dbReference>
<protein>
    <recommendedName>
        <fullName evidence="1">non-specific serine/threonine protein kinase</fullName>
        <ecNumber evidence="1">2.7.11.1</ecNumber>
    </recommendedName>
</protein>
<evidence type="ECO:0000256" key="5">
    <source>
        <dbReference type="ARBA" id="ARBA00022777"/>
    </source>
</evidence>
<name>X6N5H8_RETFI</name>
<evidence type="ECO:0000256" key="4">
    <source>
        <dbReference type="ARBA" id="ARBA00022741"/>
    </source>
</evidence>
<proteinExistence type="predicted"/>
<comment type="catalytic activity">
    <reaction evidence="7">
        <text>L-threonyl-[protein] + ATP = O-phospho-L-threonyl-[protein] + ADP + H(+)</text>
        <dbReference type="Rhea" id="RHEA:46608"/>
        <dbReference type="Rhea" id="RHEA-COMP:11060"/>
        <dbReference type="Rhea" id="RHEA-COMP:11605"/>
        <dbReference type="ChEBI" id="CHEBI:15378"/>
        <dbReference type="ChEBI" id="CHEBI:30013"/>
        <dbReference type="ChEBI" id="CHEBI:30616"/>
        <dbReference type="ChEBI" id="CHEBI:61977"/>
        <dbReference type="ChEBI" id="CHEBI:456216"/>
        <dbReference type="EC" id="2.7.11.1"/>
    </reaction>
</comment>
<reference evidence="10 11" key="1">
    <citation type="journal article" date="2013" name="Curr. Biol.">
        <title>The Genome of the Foraminiferan Reticulomyxa filosa.</title>
        <authorList>
            <person name="Glockner G."/>
            <person name="Hulsmann N."/>
            <person name="Schleicher M."/>
            <person name="Noegel A.A."/>
            <person name="Eichinger L."/>
            <person name="Gallinger C."/>
            <person name="Pawlowski J."/>
            <person name="Sierra R."/>
            <person name="Euteneuer U."/>
            <person name="Pillet L."/>
            <person name="Moustafa A."/>
            <person name="Platzer M."/>
            <person name="Groth M."/>
            <person name="Szafranski K."/>
            <person name="Schliwa M."/>
        </authorList>
    </citation>
    <scope>NUCLEOTIDE SEQUENCE [LARGE SCALE GENOMIC DNA]</scope>
</reference>
<dbReference type="AlphaFoldDB" id="X6N5H8"/>
<dbReference type="GO" id="GO:0005524">
    <property type="term" value="F:ATP binding"/>
    <property type="evidence" value="ECO:0007669"/>
    <property type="project" value="UniProtKB-KW"/>
</dbReference>
<dbReference type="SUPFAM" id="SSF56112">
    <property type="entry name" value="Protein kinase-like (PK-like)"/>
    <property type="match status" value="1"/>
</dbReference>
<dbReference type="PANTHER" id="PTHR24054">
    <property type="entry name" value="CASEIN KINASE II SUBUNIT ALPHA"/>
    <property type="match status" value="1"/>
</dbReference>
<dbReference type="EC" id="2.7.11.1" evidence="1"/>
<evidence type="ECO:0000256" key="7">
    <source>
        <dbReference type="ARBA" id="ARBA00047899"/>
    </source>
</evidence>
<evidence type="ECO:0000256" key="1">
    <source>
        <dbReference type="ARBA" id="ARBA00012513"/>
    </source>
</evidence>
<evidence type="ECO:0000256" key="8">
    <source>
        <dbReference type="ARBA" id="ARBA00048679"/>
    </source>
</evidence>
<dbReference type="PANTHER" id="PTHR24054:SF0">
    <property type="entry name" value="CASEIN KINASE II SUBUNIT ALPHA"/>
    <property type="match status" value="1"/>
</dbReference>
<feature type="compositionally biased region" description="Polar residues" evidence="9">
    <location>
        <begin position="80"/>
        <end position="107"/>
    </location>
</feature>
<keyword evidence="5" id="KW-0418">Kinase</keyword>
<sequence>MTFRKLENITVKFAGGLQRCQKKEFIKFVNQDNKQYISTEALDLTDRLLRYDHQDRLSPREAMKHPYFDPVHEYKRKNPQFGSNTSKEGEQNTTTDKNNSNTQTAGHSTKENQNDQ</sequence>
<evidence type="ECO:0000256" key="3">
    <source>
        <dbReference type="ARBA" id="ARBA00022679"/>
    </source>
</evidence>
<evidence type="ECO:0000313" key="10">
    <source>
        <dbReference type="EMBL" id="ETO21271.1"/>
    </source>
</evidence>
<evidence type="ECO:0000256" key="2">
    <source>
        <dbReference type="ARBA" id="ARBA00022527"/>
    </source>
</evidence>